<protein>
    <submittedName>
        <fullName evidence="2">Uncharacterized protein</fullName>
    </submittedName>
</protein>
<evidence type="ECO:0000313" key="2">
    <source>
        <dbReference type="EMBL" id="KAJ7207929.1"/>
    </source>
</evidence>
<comment type="caution">
    <text evidence="2">The sequence shown here is derived from an EMBL/GenBank/DDBJ whole genome shotgun (WGS) entry which is preliminary data.</text>
</comment>
<gene>
    <name evidence="2" type="ORF">GGX14DRAFT_543501</name>
</gene>
<accession>A0AAD6VF33</accession>
<evidence type="ECO:0000256" key="1">
    <source>
        <dbReference type="SAM" id="MobiDB-lite"/>
    </source>
</evidence>
<evidence type="ECO:0000313" key="3">
    <source>
        <dbReference type="Proteomes" id="UP001219525"/>
    </source>
</evidence>
<sequence>MSNNHLPPPIATGNSYLKMLVQRLGGDISAWLVDEQGAMVPNGLVTVDGNSLLATFLIAPRSSLIFHPEISSLLVFAGASDGIVLCRPYPPPKHNGARNGPNSPAHSISDVRGLAVLLWRPGVRFQRVAGGFPRQLLVVRKAVSNGNGGYCPDPLDTADGIPPIALLFNLVGTRQSASPLARFTFPVFMFPRSAAPSPEPGPAAETLTPARAVNLKRKRTASPVAVEREDDMSERLNNSSLCGNRYQAPDSEDSLRMDLLVWSLFVRIKQEAAERQKIFRKEGVVEYNIPNSYGQVKDFMVPTVKTTDAYF</sequence>
<reference evidence="2" key="1">
    <citation type="submission" date="2023-03" db="EMBL/GenBank/DDBJ databases">
        <title>Massive genome expansion in bonnet fungi (Mycena s.s.) driven by repeated elements and novel gene families across ecological guilds.</title>
        <authorList>
            <consortium name="Lawrence Berkeley National Laboratory"/>
            <person name="Harder C.B."/>
            <person name="Miyauchi S."/>
            <person name="Viragh M."/>
            <person name="Kuo A."/>
            <person name="Thoen E."/>
            <person name="Andreopoulos B."/>
            <person name="Lu D."/>
            <person name="Skrede I."/>
            <person name="Drula E."/>
            <person name="Henrissat B."/>
            <person name="Morin E."/>
            <person name="Kohler A."/>
            <person name="Barry K."/>
            <person name="LaButti K."/>
            <person name="Morin E."/>
            <person name="Salamov A."/>
            <person name="Lipzen A."/>
            <person name="Mereny Z."/>
            <person name="Hegedus B."/>
            <person name="Baldrian P."/>
            <person name="Stursova M."/>
            <person name="Weitz H."/>
            <person name="Taylor A."/>
            <person name="Grigoriev I.V."/>
            <person name="Nagy L.G."/>
            <person name="Martin F."/>
            <person name="Kauserud H."/>
        </authorList>
    </citation>
    <scope>NUCLEOTIDE SEQUENCE</scope>
    <source>
        <strain evidence="2">9144</strain>
    </source>
</reference>
<dbReference type="EMBL" id="JARJCW010000035">
    <property type="protein sequence ID" value="KAJ7207929.1"/>
    <property type="molecule type" value="Genomic_DNA"/>
</dbReference>
<feature type="region of interest" description="Disordered" evidence="1">
    <location>
        <begin position="219"/>
        <end position="238"/>
    </location>
</feature>
<name>A0AAD6VF33_9AGAR</name>
<keyword evidence="3" id="KW-1185">Reference proteome</keyword>
<dbReference type="AlphaFoldDB" id="A0AAD6VF33"/>
<dbReference type="Proteomes" id="UP001219525">
    <property type="component" value="Unassembled WGS sequence"/>
</dbReference>
<proteinExistence type="predicted"/>
<organism evidence="2 3">
    <name type="scientific">Mycena pura</name>
    <dbReference type="NCBI Taxonomy" id="153505"/>
    <lineage>
        <taxon>Eukaryota</taxon>
        <taxon>Fungi</taxon>
        <taxon>Dikarya</taxon>
        <taxon>Basidiomycota</taxon>
        <taxon>Agaricomycotina</taxon>
        <taxon>Agaricomycetes</taxon>
        <taxon>Agaricomycetidae</taxon>
        <taxon>Agaricales</taxon>
        <taxon>Marasmiineae</taxon>
        <taxon>Mycenaceae</taxon>
        <taxon>Mycena</taxon>
    </lineage>
</organism>